<feature type="compositionally biased region" description="Low complexity" evidence="1">
    <location>
        <begin position="78"/>
        <end position="87"/>
    </location>
</feature>
<feature type="region of interest" description="Disordered" evidence="1">
    <location>
        <begin position="59"/>
        <end position="87"/>
    </location>
</feature>
<gene>
    <name evidence="2" type="ORF">M5K25_008700</name>
</gene>
<sequence>MAESSRRVAPGEDLDHEALWAEHTKLARQTKELSGDFLRFFAEMHRELRIINARLDRQLGTQPPLPMNGPTIEEGYRRNGNNNEIHC</sequence>
<dbReference type="EMBL" id="JANQDX010000007">
    <property type="protein sequence ID" value="KAL0921611.1"/>
    <property type="molecule type" value="Genomic_DNA"/>
</dbReference>
<keyword evidence="3" id="KW-1185">Reference proteome</keyword>
<proteinExistence type="predicted"/>
<organism evidence="2 3">
    <name type="scientific">Dendrobium thyrsiflorum</name>
    <name type="common">Pinecone-like raceme dendrobium</name>
    <name type="synonym">Orchid</name>
    <dbReference type="NCBI Taxonomy" id="117978"/>
    <lineage>
        <taxon>Eukaryota</taxon>
        <taxon>Viridiplantae</taxon>
        <taxon>Streptophyta</taxon>
        <taxon>Embryophyta</taxon>
        <taxon>Tracheophyta</taxon>
        <taxon>Spermatophyta</taxon>
        <taxon>Magnoliopsida</taxon>
        <taxon>Liliopsida</taxon>
        <taxon>Asparagales</taxon>
        <taxon>Orchidaceae</taxon>
        <taxon>Epidendroideae</taxon>
        <taxon>Malaxideae</taxon>
        <taxon>Dendrobiinae</taxon>
        <taxon>Dendrobium</taxon>
    </lineage>
</organism>
<dbReference type="AlphaFoldDB" id="A0ABD0VG77"/>
<comment type="caution">
    <text evidence="2">The sequence shown here is derived from an EMBL/GenBank/DDBJ whole genome shotgun (WGS) entry which is preliminary data.</text>
</comment>
<accession>A0ABD0VG77</accession>
<protein>
    <submittedName>
        <fullName evidence="2">Uncharacterized protein</fullName>
    </submittedName>
</protein>
<reference evidence="2 3" key="1">
    <citation type="journal article" date="2024" name="Plant Biotechnol. J.">
        <title>Dendrobium thyrsiflorum genome and its molecular insights into genes involved in important horticultural traits.</title>
        <authorList>
            <person name="Chen B."/>
            <person name="Wang J.Y."/>
            <person name="Zheng P.J."/>
            <person name="Li K.L."/>
            <person name="Liang Y.M."/>
            <person name="Chen X.F."/>
            <person name="Zhang C."/>
            <person name="Zhao X."/>
            <person name="He X."/>
            <person name="Zhang G.Q."/>
            <person name="Liu Z.J."/>
            <person name="Xu Q."/>
        </authorList>
    </citation>
    <scope>NUCLEOTIDE SEQUENCE [LARGE SCALE GENOMIC DNA]</scope>
    <source>
        <strain evidence="2">GZMU011</strain>
    </source>
</reference>
<name>A0ABD0VG77_DENTH</name>
<dbReference type="Proteomes" id="UP001552299">
    <property type="component" value="Unassembled WGS sequence"/>
</dbReference>
<evidence type="ECO:0000313" key="3">
    <source>
        <dbReference type="Proteomes" id="UP001552299"/>
    </source>
</evidence>
<evidence type="ECO:0000313" key="2">
    <source>
        <dbReference type="EMBL" id="KAL0921611.1"/>
    </source>
</evidence>
<evidence type="ECO:0000256" key="1">
    <source>
        <dbReference type="SAM" id="MobiDB-lite"/>
    </source>
</evidence>